<dbReference type="Proteomes" id="UP001219525">
    <property type="component" value="Unassembled WGS sequence"/>
</dbReference>
<protein>
    <submittedName>
        <fullName evidence="2">Uncharacterized protein</fullName>
    </submittedName>
</protein>
<dbReference type="EMBL" id="JARJCW010000002">
    <property type="protein sequence ID" value="KAJ7229123.1"/>
    <property type="molecule type" value="Genomic_DNA"/>
</dbReference>
<accession>A0AAD7E565</accession>
<organism evidence="2 3">
    <name type="scientific">Mycena pura</name>
    <dbReference type="NCBI Taxonomy" id="153505"/>
    <lineage>
        <taxon>Eukaryota</taxon>
        <taxon>Fungi</taxon>
        <taxon>Dikarya</taxon>
        <taxon>Basidiomycota</taxon>
        <taxon>Agaricomycotina</taxon>
        <taxon>Agaricomycetes</taxon>
        <taxon>Agaricomycetidae</taxon>
        <taxon>Agaricales</taxon>
        <taxon>Marasmiineae</taxon>
        <taxon>Mycenaceae</taxon>
        <taxon>Mycena</taxon>
    </lineage>
</organism>
<keyword evidence="1" id="KW-0472">Membrane</keyword>
<keyword evidence="1" id="KW-0812">Transmembrane</keyword>
<keyword evidence="3" id="KW-1185">Reference proteome</keyword>
<feature type="non-terminal residue" evidence="2">
    <location>
        <position position="53"/>
    </location>
</feature>
<comment type="caution">
    <text evidence="2">The sequence shown here is derived from an EMBL/GenBank/DDBJ whole genome shotgun (WGS) entry which is preliminary data.</text>
</comment>
<proteinExistence type="predicted"/>
<evidence type="ECO:0000313" key="3">
    <source>
        <dbReference type="Proteomes" id="UP001219525"/>
    </source>
</evidence>
<evidence type="ECO:0000256" key="1">
    <source>
        <dbReference type="SAM" id="Phobius"/>
    </source>
</evidence>
<gene>
    <name evidence="2" type="ORF">GGX14DRAFT_416762</name>
</gene>
<evidence type="ECO:0000313" key="2">
    <source>
        <dbReference type="EMBL" id="KAJ7229123.1"/>
    </source>
</evidence>
<reference evidence="2" key="1">
    <citation type="submission" date="2023-03" db="EMBL/GenBank/DDBJ databases">
        <title>Massive genome expansion in bonnet fungi (Mycena s.s.) driven by repeated elements and novel gene families across ecological guilds.</title>
        <authorList>
            <consortium name="Lawrence Berkeley National Laboratory"/>
            <person name="Harder C.B."/>
            <person name="Miyauchi S."/>
            <person name="Viragh M."/>
            <person name="Kuo A."/>
            <person name="Thoen E."/>
            <person name="Andreopoulos B."/>
            <person name="Lu D."/>
            <person name="Skrede I."/>
            <person name="Drula E."/>
            <person name="Henrissat B."/>
            <person name="Morin E."/>
            <person name="Kohler A."/>
            <person name="Barry K."/>
            <person name="LaButti K."/>
            <person name="Morin E."/>
            <person name="Salamov A."/>
            <person name="Lipzen A."/>
            <person name="Mereny Z."/>
            <person name="Hegedus B."/>
            <person name="Baldrian P."/>
            <person name="Stursova M."/>
            <person name="Weitz H."/>
            <person name="Taylor A."/>
            <person name="Grigoriev I.V."/>
            <person name="Nagy L.G."/>
            <person name="Martin F."/>
            <person name="Kauserud H."/>
        </authorList>
    </citation>
    <scope>NUCLEOTIDE SEQUENCE</scope>
    <source>
        <strain evidence="2">9144</strain>
    </source>
</reference>
<feature type="transmembrane region" description="Helical" evidence="1">
    <location>
        <begin position="34"/>
        <end position="51"/>
    </location>
</feature>
<dbReference type="AlphaFoldDB" id="A0AAD7E565"/>
<sequence>MFDIILCITLSFAIGAMPILFLESRSYEPFHSQYFVYALRLVVVCATVRLARV</sequence>
<name>A0AAD7E565_9AGAR</name>
<keyword evidence="1" id="KW-1133">Transmembrane helix</keyword>